<dbReference type="RefSeq" id="WP_164801083.1">
    <property type="nucleotide sequence ID" value="NZ_JAALLZ010000006.1"/>
</dbReference>
<dbReference type="InterPro" id="IPR003156">
    <property type="entry name" value="DHHA1_dom"/>
</dbReference>
<proteinExistence type="predicted"/>
<organism evidence="2 3">
    <name type="scientific">Clostridium perfringens</name>
    <dbReference type="NCBI Taxonomy" id="1502"/>
    <lineage>
        <taxon>Bacteria</taxon>
        <taxon>Bacillati</taxon>
        <taxon>Bacillota</taxon>
        <taxon>Clostridia</taxon>
        <taxon>Eubacteriales</taxon>
        <taxon>Clostridiaceae</taxon>
        <taxon>Clostridium</taxon>
    </lineage>
</organism>
<dbReference type="Gene3D" id="3.10.310.30">
    <property type="match status" value="1"/>
</dbReference>
<accession>A0AAP7BWR1</accession>
<dbReference type="AlphaFoldDB" id="A0AAP7BWR1"/>
<dbReference type="PANTHER" id="PTHR42146">
    <property type="entry name" value="3',5'-CYCLIC-NUCLEOTIDE PHOSPHODIESTERASE"/>
    <property type="match status" value="1"/>
</dbReference>
<dbReference type="SUPFAM" id="SSF64182">
    <property type="entry name" value="DHH phosphoesterases"/>
    <property type="match status" value="1"/>
</dbReference>
<dbReference type="Proteomes" id="UP000481454">
    <property type="component" value="Unassembled WGS sequence"/>
</dbReference>
<evidence type="ECO:0000313" key="3">
    <source>
        <dbReference type="Proteomes" id="UP000481454"/>
    </source>
</evidence>
<dbReference type="EMBL" id="JAALLZ010000006">
    <property type="protein sequence ID" value="NGU31148.1"/>
    <property type="molecule type" value="Genomic_DNA"/>
</dbReference>
<sequence length="299" mass="34809">MRKIKLFTHTDLDGVGCEIVSKVIFGTDNVDCELHNYDTINIRINEFIKDREYKQYRYVFITDISVNEEIANLIDNTCANIVVLLDHHKTALHLNKYKWAKVELEGKTELTSGTELLLLDFNYGDRKVLNNWVENIKRWDTWLWSTKYNDVLPKQLNDLYYLLGRDVFVEKALNCIYNEILVGDFILQHTSILNMQQKQIEDYIKSKNKSLIKITDDKHKIGIVFADKYHSELGNELSKLNSDCDYIMIIDGKVVNLRTIKNNIDCSKIAKYHNGGGHPKAAGFIIDEDKILEFIKRVL</sequence>
<gene>
    <name evidence="2" type="ORF">G6Z34_13745</name>
</gene>
<dbReference type="PANTHER" id="PTHR42146:SF1">
    <property type="entry name" value="OLIGORIBONUCLEASE NRNB"/>
    <property type="match status" value="1"/>
</dbReference>
<dbReference type="InterPro" id="IPR038763">
    <property type="entry name" value="DHH_sf"/>
</dbReference>
<dbReference type="Pfam" id="PF02272">
    <property type="entry name" value="DHHA1"/>
    <property type="match status" value="1"/>
</dbReference>
<protein>
    <recommendedName>
        <fullName evidence="1">DHHA1 domain-containing protein</fullName>
    </recommendedName>
</protein>
<dbReference type="InterPro" id="IPR052968">
    <property type="entry name" value="Nucleotide_metab_enz"/>
</dbReference>
<dbReference type="GO" id="GO:0003676">
    <property type="term" value="F:nucleic acid binding"/>
    <property type="evidence" value="ECO:0007669"/>
    <property type="project" value="InterPro"/>
</dbReference>
<evidence type="ECO:0000313" key="2">
    <source>
        <dbReference type="EMBL" id="NGU31148.1"/>
    </source>
</evidence>
<feature type="domain" description="DHHA1" evidence="1">
    <location>
        <begin position="255"/>
        <end position="298"/>
    </location>
</feature>
<evidence type="ECO:0000259" key="1">
    <source>
        <dbReference type="Pfam" id="PF02272"/>
    </source>
</evidence>
<name>A0AAP7BWR1_CLOPF</name>
<reference evidence="2 3" key="1">
    <citation type="submission" date="2020-02" db="EMBL/GenBank/DDBJ databases">
        <title>Genomic Insights into the Phylogeny and Genetic Plasticity of the Human and Animal Enteric Pathogen Clostridium perfringens.</title>
        <authorList>
            <person name="Feng Y."/>
            <person name="Hu Y."/>
        </authorList>
    </citation>
    <scope>NUCLEOTIDE SEQUENCE [LARGE SCALE GENOMIC DNA]</scope>
    <source>
        <strain evidence="2 3">CP-40</strain>
    </source>
</reference>
<comment type="caution">
    <text evidence="2">The sequence shown here is derived from an EMBL/GenBank/DDBJ whole genome shotgun (WGS) entry which is preliminary data.</text>
</comment>